<dbReference type="GO" id="GO:0016491">
    <property type="term" value="F:oxidoreductase activity"/>
    <property type="evidence" value="ECO:0007669"/>
    <property type="project" value="UniProtKB-KW"/>
</dbReference>
<dbReference type="Pfam" id="PF10728">
    <property type="entry name" value="DUF2520"/>
    <property type="match status" value="1"/>
</dbReference>
<dbReference type="STRING" id="1392540.P256_00767"/>
<dbReference type="SUPFAM" id="SSF51735">
    <property type="entry name" value="NAD(P)-binding Rossmann-fold domains"/>
    <property type="match status" value="1"/>
</dbReference>
<feature type="domain" description="Pyrroline-5-carboxylate reductase catalytic N-terminal" evidence="2">
    <location>
        <begin position="2"/>
        <end position="78"/>
    </location>
</feature>
<dbReference type="PATRIC" id="fig|1392540.3.peg.745"/>
<protein>
    <recommendedName>
        <fullName evidence="6">DUF2520 domain-containing protein</fullName>
    </recommendedName>
</protein>
<dbReference type="InterPro" id="IPR008927">
    <property type="entry name" value="6-PGluconate_DH-like_C_sf"/>
</dbReference>
<comment type="caution">
    <text evidence="4">The sequence shown here is derived from an EMBL/GenBank/DDBJ whole genome shotgun (WGS) entry which is preliminary data.</text>
</comment>
<dbReference type="InterPro" id="IPR037108">
    <property type="entry name" value="TM1727-like_C_sf"/>
</dbReference>
<dbReference type="InterPro" id="IPR028939">
    <property type="entry name" value="P5C_Rdtase_cat_N"/>
</dbReference>
<keyword evidence="1" id="KW-0560">Oxidoreductase</keyword>
<evidence type="ECO:0000313" key="4">
    <source>
        <dbReference type="EMBL" id="ESK40320.1"/>
    </source>
</evidence>
<evidence type="ECO:0000313" key="5">
    <source>
        <dbReference type="Proteomes" id="UP000023785"/>
    </source>
</evidence>
<dbReference type="InterPro" id="IPR036291">
    <property type="entry name" value="NAD(P)-bd_dom_sf"/>
</dbReference>
<dbReference type="Gene3D" id="3.40.50.720">
    <property type="entry name" value="NAD(P)-binding Rossmann-like Domain"/>
    <property type="match status" value="1"/>
</dbReference>
<evidence type="ECO:0000259" key="3">
    <source>
        <dbReference type="Pfam" id="PF10728"/>
    </source>
</evidence>
<name>V2TXD1_9GAMM</name>
<dbReference type="SUPFAM" id="SSF48179">
    <property type="entry name" value="6-phosphogluconate dehydrogenase C-terminal domain-like"/>
    <property type="match status" value="1"/>
</dbReference>
<sequence length="262" mass="29632">MRISFIGSGKVATQLATGLFKIGHEVVDIFSPNLQNAQTLADQVLAKPVDSYSLLDQAVELVIIAVKDQAIEQVIQALVACGFVDTCIVHTSGSTHLKVLEKYYRRSGVFYPLQTFSFEKKVDWKTTPIFVEANDHRDIVTLKSVAAEISKEVYLYNSEQRLSLHLAAVFACNFSNYCYDISQQIVEQQGVDFKLLYPLILETANKATHFLPQTVQTGPAVRHDANILALQESLLQKNEQYEFLKVYELMSEQIQKRHDKKD</sequence>
<evidence type="ECO:0008006" key="6">
    <source>
        <dbReference type="Google" id="ProtNLM"/>
    </source>
</evidence>
<evidence type="ECO:0000259" key="2">
    <source>
        <dbReference type="Pfam" id="PF03807"/>
    </source>
</evidence>
<reference evidence="4 5" key="1">
    <citation type="submission" date="2013-10" db="EMBL/GenBank/DDBJ databases">
        <title>The Genome Sequence of Acinetobacter nectaris CIP 110549.</title>
        <authorList>
            <consortium name="The Broad Institute Genomics Platform"/>
            <consortium name="The Broad Institute Genome Sequencing Center for Infectious Disease"/>
            <person name="Cerqueira G."/>
            <person name="Feldgarden M."/>
            <person name="Courvalin P."/>
            <person name="Grillot-Courvalin C."/>
            <person name="Clermont D."/>
            <person name="Rocha E."/>
            <person name="Yoon E.-J."/>
            <person name="Nemec A."/>
            <person name="Young S.K."/>
            <person name="Zeng Q."/>
            <person name="Gargeya S."/>
            <person name="Fitzgerald M."/>
            <person name="Abouelleil A."/>
            <person name="Alvarado L."/>
            <person name="Berlin A.M."/>
            <person name="Chapman S.B."/>
            <person name="Gainer-Dewar J."/>
            <person name="Goldberg J."/>
            <person name="Gnerre S."/>
            <person name="Griggs A."/>
            <person name="Gujja S."/>
            <person name="Hansen M."/>
            <person name="Howarth C."/>
            <person name="Imamovic A."/>
            <person name="Ireland A."/>
            <person name="Larimer J."/>
            <person name="McCowan C."/>
            <person name="Murphy C."/>
            <person name="Pearson M."/>
            <person name="Poon T.W."/>
            <person name="Priest M."/>
            <person name="Roberts A."/>
            <person name="Saif S."/>
            <person name="Shea T."/>
            <person name="Sykes S."/>
            <person name="Wortman J."/>
            <person name="Nusbaum C."/>
            <person name="Birren B."/>
        </authorList>
    </citation>
    <scope>NUCLEOTIDE SEQUENCE [LARGE SCALE GENOMIC DNA]</scope>
    <source>
        <strain evidence="4 5">CIP 110549</strain>
    </source>
</reference>
<dbReference type="HOGENOM" id="CLU_055635_1_1_6"/>
<dbReference type="EMBL" id="AYER01000003">
    <property type="protein sequence ID" value="ESK40320.1"/>
    <property type="molecule type" value="Genomic_DNA"/>
</dbReference>
<dbReference type="AlphaFoldDB" id="V2TXD1"/>
<dbReference type="Proteomes" id="UP000023785">
    <property type="component" value="Unassembled WGS sequence"/>
</dbReference>
<organism evidence="4 5">
    <name type="scientific">Acinetobacter nectaris CIP 110549</name>
    <dbReference type="NCBI Taxonomy" id="1392540"/>
    <lineage>
        <taxon>Bacteria</taxon>
        <taxon>Pseudomonadati</taxon>
        <taxon>Pseudomonadota</taxon>
        <taxon>Gammaproteobacteria</taxon>
        <taxon>Moraxellales</taxon>
        <taxon>Moraxellaceae</taxon>
        <taxon>Acinetobacter</taxon>
    </lineage>
</organism>
<proteinExistence type="predicted"/>
<dbReference type="PANTHER" id="PTHR40459:SF1">
    <property type="entry name" value="CONSERVED HYPOTHETICAL ALANINE AND LEUCINE RICH PROTEIN"/>
    <property type="match status" value="1"/>
</dbReference>
<feature type="domain" description="DUF2520" evidence="3">
    <location>
        <begin position="127"/>
        <end position="253"/>
    </location>
</feature>
<dbReference type="eggNOG" id="COG5495">
    <property type="taxonomic scope" value="Bacteria"/>
</dbReference>
<dbReference type="OrthoDB" id="9810755at2"/>
<gene>
    <name evidence="4" type="ORF">P256_00767</name>
</gene>
<dbReference type="RefSeq" id="WP_023272354.1">
    <property type="nucleotide sequence ID" value="NZ_KI530712.1"/>
</dbReference>
<dbReference type="Gene3D" id="1.10.1040.20">
    <property type="entry name" value="ProC-like, C-terminal domain"/>
    <property type="match status" value="1"/>
</dbReference>
<evidence type="ECO:0000256" key="1">
    <source>
        <dbReference type="ARBA" id="ARBA00023002"/>
    </source>
</evidence>
<accession>V2TXD1</accession>
<dbReference type="PANTHER" id="PTHR40459">
    <property type="entry name" value="CONSERVED HYPOTHETICAL ALANINE AND LEUCINE RICH PROTEIN"/>
    <property type="match status" value="1"/>
</dbReference>
<dbReference type="Pfam" id="PF03807">
    <property type="entry name" value="F420_oxidored"/>
    <property type="match status" value="1"/>
</dbReference>
<dbReference type="InterPro" id="IPR018931">
    <property type="entry name" value="DUF2520"/>
</dbReference>
<keyword evidence="5" id="KW-1185">Reference proteome</keyword>